<dbReference type="GO" id="GO:0005524">
    <property type="term" value="F:ATP binding"/>
    <property type="evidence" value="ECO:0007669"/>
    <property type="project" value="UniProtKB-UniRule"/>
</dbReference>
<feature type="domain" description="HMA" evidence="19">
    <location>
        <begin position="13"/>
        <end position="79"/>
    </location>
</feature>
<evidence type="ECO:0000313" key="20">
    <source>
        <dbReference type="EMBL" id="SFM24791.1"/>
    </source>
</evidence>
<dbReference type="GO" id="GO:0060003">
    <property type="term" value="P:copper ion export"/>
    <property type="evidence" value="ECO:0007669"/>
    <property type="project" value="UniProtKB-ARBA"/>
</dbReference>
<dbReference type="Pfam" id="PF00122">
    <property type="entry name" value="E1-E2_ATPase"/>
    <property type="match status" value="1"/>
</dbReference>
<dbReference type="GO" id="GO:0005886">
    <property type="term" value="C:plasma membrane"/>
    <property type="evidence" value="ECO:0007669"/>
    <property type="project" value="UniProtKB-SubCell"/>
</dbReference>
<dbReference type="SUPFAM" id="SSF55008">
    <property type="entry name" value="HMA, heavy metal-associated domain"/>
    <property type="match status" value="2"/>
</dbReference>
<keyword evidence="9 18" id="KW-0547">Nucleotide-binding</keyword>
<evidence type="ECO:0000256" key="5">
    <source>
        <dbReference type="ARBA" id="ARBA00022475"/>
    </source>
</evidence>
<organism evidence="20 21">
    <name type="scientific">Ectothiorhodospira mobilis</name>
    <dbReference type="NCBI Taxonomy" id="195064"/>
    <lineage>
        <taxon>Bacteria</taxon>
        <taxon>Pseudomonadati</taxon>
        <taxon>Pseudomonadota</taxon>
        <taxon>Gammaproteobacteria</taxon>
        <taxon>Chromatiales</taxon>
        <taxon>Ectothiorhodospiraceae</taxon>
        <taxon>Ectothiorhodospira</taxon>
    </lineage>
</organism>
<dbReference type="NCBIfam" id="TIGR00003">
    <property type="entry name" value="copper ion binding protein"/>
    <property type="match status" value="2"/>
</dbReference>
<keyword evidence="21" id="KW-1185">Reference proteome</keyword>
<keyword evidence="13" id="KW-1278">Translocase</keyword>
<dbReference type="GO" id="GO:0055070">
    <property type="term" value="P:copper ion homeostasis"/>
    <property type="evidence" value="ECO:0007669"/>
    <property type="project" value="TreeGrafter"/>
</dbReference>
<reference evidence="20 21" key="1">
    <citation type="submission" date="2016-10" db="EMBL/GenBank/DDBJ databases">
        <authorList>
            <person name="de Groot N.N."/>
        </authorList>
    </citation>
    <scope>NUCLEOTIDE SEQUENCE [LARGE SCALE GENOMIC DNA]</scope>
    <source>
        <strain evidence="20 21">DSM 4180</strain>
    </source>
</reference>
<dbReference type="InterPro" id="IPR018303">
    <property type="entry name" value="ATPase_P-typ_P_site"/>
</dbReference>
<dbReference type="InterPro" id="IPR023214">
    <property type="entry name" value="HAD_sf"/>
</dbReference>
<evidence type="ECO:0000256" key="1">
    <source>
        <dbReference type="ARBA" id="ARBA00004651"/>
    </source>
</evidence>
<feature type="transmembrane region" description="Helical" evidence="18">
    <location>
        <begin position="247"/>
        <end position="269"/>
    </location>
</feature>
<keyword evidence="5 18" id="KW-1003">Cell membrane</keyword>
<dbReference type="GO" id="GO:0043682">
    <property type="term" value="F:P-type divalent copper transporter activity"/>
    <property type="evidence" value="ECO:0007669"/>
    <property type="project" value="TreeGrafter"/>
</dbReference>
<dbReference type="CDD" id="cd00371">
    <property type="entry name" value="HMA"/>
    <property type="match status" value="2"/>
</dbReference>
<feature type="domain" description="HMA" evidence="19">
    <location>
        <begin position="81"/>
        <end position="147"/>
    </location>
</feature>
<proteinExistence type="inferred from homology"/>
<evidence type="ECO:0000256" key="2">
    <source>
        <dbReference type="ARBA" id="ARBA00006024"/>
    </source>
</evidence>
<keyword evidence="8" id="KW-0677">Repeat</keyword>
<dbReference type="Pfam" id="PF00403">
    <property type="entry name" value="HMA"/>
    <property type="match status" value="2"/>
</dbReference>
<evidence type="ECO:0000256" key="14">
    <source>
        <dbReference type="ARBA" id="ARBA00022989"/>
    </source>
</evidence>
<evidence type="ECO:0000256" key="4">
    <source>
        <dbReference type="ARBA" id="ARBA00022448"/>
    </source>
</evidence>
<dbReference type="OrthoDB" id="9814270at2"/>
<dbReference type="InterPro" id="IPR008250">
    <property type="entry name" value="ATPase_P-typ_transduc_dom_A_sf"/>
</dbReference>
<keyword evidence="16" id="KW-0406">Ion transport</keyword>
<dbReference type="InterPro" id="IPR017969">
    <property type="entry name" value="Heavy-metal-associated_CS"/>
</dbReference>
<keyword evidence="15" id="KW-0186">Copper</keyword>
<dbReference type="PROSITE" id="PS50846">
    <property type="entry name" value="HMA_2"/>
    <property type="match status" value="2"/>
</dbReference>
<dbReference type="PROSITE" id="PS01047">
    <property type="entry name" value="HMA_1"/>
    <property type="match status" value="2"/>
</dbReference>
<dbReference type="InterPro" id="IPR001757">
    <property type="entry name" value="P_typ_ATPase"/>
</dbReference>
<dbReference type="AlphaFoldDB" id="A0A1I4PAJ8"/>
<dbReference type="PROSITE" id="PS00154">
    <property type="entry name" value="ATPASE_E1_E2"/>
    <property type="match status" value="1"/>
</dbReference>
<dbReference type="FunFam" id="2.70.150.10:FF:000020">
    <property type="entry name" value="Copper-exporting P-type ATPase A"/>
    <property type="match status" value="1"/>
</dbReference>
<evidence type="ECO:0000256" key="18">
    <source>
        <dbReference type="RuleBase" id="RU362081"/>
    </source>
</evidence>
<dbReference type="InterPro" id="IPR006121">
    <property type="entry name" value="HMA_dom"/>
</dbReference>
<comment type="subcellular location">
    <subcellularLocation>
        <location evidence="1">Cell membrane</location>
        <topology evidence="1">Multi-pass membrane protein</topology>
    </subcellularLocation>
</comment>
<evidence type="ECO:0000256" key="15">
    <source>
        <dbReference type="ARBA" id="ARBA00023008"/>
    </source>
</evidence>
<dbReference type="PANTHER" id="PTHR43520">
    <property type="entry name" value="ATP7, ISOFORM B"/>
    <property type="match status" value="1"/>
</dbReference>
<dbReference type="SFLD" id="SFLDF00027">
    <property type="entry name" value="p-type_atpase"/>
    <property type="match status" value="1"/>
</dbReference>
<feature type="transmembrane region" description="Helical" evidence="18">
    <location>
        <begin position="170"/>
        <end position="189"/>
    </location>
</feature>
<keyword evidence="6 18" id="KW-0812">Transmembrane</keyword>
<dbReference type="RefSeq" id="WP_090483258.1">
    <property type="nucleotide sequence ID" value="NZ_FOUO01000001.1"/>
</dbReference>
<dbReference type="InterPro" id="IPR023299">
    <property type="entry name" value="ATPase_P-typ_cyto_dom_N"/>
</dbReference>
<dbReference type="NCBIfam" id="TIGR01525">
    <property type="entry name" value="ATPase-IB_hvy"/>
    <property type="match status" value="1"/>
</dbReference>
<name>A0A1I4PAJ8_ECTMO</name>
<evidence type="ECO:0000256" key="9">
    <source>
        <dbReference type="ARBA" id="ARBA00022741"/>
    </source>
</evidence>
<keyword evidence="14 18" id="KW-1133">Transmembrane helix</keyword>
<evidence type="ECO:0000256" key="10">
    <source>
        <dbReference type="ARBA" id="ARBA00022796"/>
    </source>
</evidence>
<dbReference type="InterPro" id="IPR044492">
    <property type="entry name" value="P_typ_ATPase_HD_dom"/>
</dbReference>
<dbReference type="CDD" id="cd02094">
    <property type="entry name" value="P-type_ATPase_Cu-like"/>
    <property type="match status" value="1"/>
</dbReference>
<dbReference type="InterPro" id="IPR059000">
    <property type="entry name" value="ATPase_P-type_domA"/>
</dbReference>
<keyword evidence="12" id="KW-0460">Magnesium</keyword>
<feature type="transmembrane region" description="Helical" evidence="18">
    <location>
        <begin position="797"/>
        <end position="819"/>
    </location>
</feature>
<dbReference type="STRING" id="195064.SAMN05421721_101116"/>
<dbReference type="NCBIfam" id="TIGR01494">
    <property type="entry name" value="ATPase_P-type"/>
    <property type="match status" value="1"/>
</dbReference>
<keyword evidence="4" id="KW-0813">Transport</keyword>
<evidence type="ECO:0000256" key="6">
    <source>
        <dbReference type="ARBA" id="ARBA00022692"/>
    </source>
</evidence>
<feature type="transmembrane region" description="Helical" evidence="18">
    <location>
        <begin position="209"/>
        <end position="227"/>
    </location>
</feature>
<evidence type="ECO:0000256" key="12">
    <source>
        <dbReference type="ARBA" id="ARBA00022842"/>
    </source>
</evidence>
<keyword evidence="7 18" id="KW-0479">Metal-binding</keyword>
<dbReference type="SUPFAM" id="SSF81653">
    <property type="entry name" value="Calcium ATPase, transduction domain A"/>
    <property type="match status" value="1"/>
</dbReference>
<evidence type="ECO:0000259" key="19">
    <source>
        <dbReference type="PROSITE" id="PS50846"/>
    </source>
</evidence>
<comment type="similarity">
    <text evidence="2 18">Belongs to the cation transport ATPase (P-type) (TC 3.A.3) family. Type IB subfamily.</text>
</comment>
<evidence type="ECO:0000256" key="8">
    <source>
        <dbReference type="ARBA" id="ARBA00022737"/>
    </source>
</evidence>
<evidence type="ECO:0000256" key="16">
    <source>
        <dbReference type="ARBA" id="ARBA00023065"/>
    </source>
</evidence>
<dbReference type="EC" id="7.2.2.8" evidence="3"/>
<evidence type="ECO:0000256" key="3">
    <source>
        <dbReference type="ARBA" id="ARBA00012517"/>
    </source>
</evidence>
<dbReference type="SUPFAM" id="SSF81665">
    <property type="entry name" value="Calcium ATPase, transmembrane domain M"/>
    <property type="match status" value="1"/>
</dbReference>
<dbReference type="SFLD" id="SFLDS00003">
    <property type="entry name" value="Haloacid_Dehalogenase"/>
    <property type="match status" value="1"/>
</dbReference>
<dbReference type="PANTHER" id="PTHR43520:SF8">
    <property type="entry name" value="P-TYPE CU(+) TRANSPORTER"/>
    <property type="match status" value="1"/>
</dbReference>
<evidence type="ECO:0000256" key="11">
    <source>
        <dbReference type="ARBA" id="ARBA00022840"/>
    </source>
</evidence>
<dbReference type="Gene3D" id="3.40.1110.10">
    <property type="entry name" value="Calcium-transporting ATPase, cytoplasmic domain N"/>
    <property type="match status" value="1"/>
</dbReference>
<dbReference type="InterPro" id="IPR027256">
    <property type="entry name" value="P-typ_ATPase_IB"/>
</dbReference>
<dbReference type="Gene3D" id="3.40.50.1000">
    <property type="entry name" value="HAD superfamily/HAD-like"/>
    <property type="match status" value="1"/>
</dbReference>
<evidence type="ECO:0000256" key="17">
    <source>
        <dbReference type="ARBA" id="ARBA00023136"/>
    </source>
</evidence>
<keyword evidence="10" id="KW-0187">Copper transport</keyword>
<feature type="transmembrane region" description="Helical" evidence="18">
    <location>
        <begin position="431"/>
        <end position="450"/>
    </location>
</feature>
<dbReference type="InterPro" id="IPR036412">
    <property type="entry name" value="HAD-like_sf"/>
</dbReference>
<evidence type="ECO:0000256" key="7">
    <source>
        <dbReference type="ARBA" id="ARBA00022723"/>
    </source>
</evidence>
<dbReference type="PRINTS" id="PR00119">
    <property type="entry name" value="CATATPASE"/>
</dbReference>
<gene>
    <name evidence="20" type="ORF">SAMN05421721_101116</name>
</gene>
<dbReference type="Gene3D" id="3.30.70.100">
    <property type="match status" value="2"/>
</dbReference>
<dbReference type="SFLD" id="SFLDG00002">
    <property type="entry name" value="C1.7:_P-type_atpase_like"/>
    <property type="match status" value="1"/>
</dbReference>
<dbReference type="Pfam" id="PF00702">
    <property type="entry name" value="Hydrolase"/>
    <property type="match status" value="1"/>
</dbReference>
<dbReference type="SUPFAM" id="SSF56784">
    <property type="entry name" value="HAD-like"/>
    <property type="match status" value="1"/>
</dbReference>
<dbReference type="NCBIfam" id="TIGR01511">
    <property type="entry name" value="ATPase-IB1_Cu"/>
    <property type="match status" value="1"/>
</dbReference>
<dbReference type="GO" id="GO:0016887">
    <property type="term" value="F:ATP hydrolysis activity"/>
    <property type="evidence" value="ECO:0007669"/>
    <property type="project" value="InterPro"/>
</dbReference>
<keyword evidence="11 18" id="KW-0067">ATP-binding</keyword>
<dbReference type="GO" id="GO:0140581">
    <property type="term" value="F:P-type monovalent copper transporter activity"/>
    <property type="evidence" value="ECO:0007669"/>
    <property type="project" value="UniProtKB-EC"/>
</dbReference>
<dbReference type="FunFam" id="3.30.70.100:FF:000005">
    <property type="entry name" value="Copper-exporting P-type ATPase A"/>
    <property type="match status" value="1"/>
</dbReference>
<dbReference type="Proteomes" id="UP000199556">
    <property type="component" value="Unassembled WGS sequence"/>
</dbReference>
<dbReference type="InterPro" id="IPR036163">
    <property type="entry name" value="HMA_dom_sf"/>
</dbReference>
<dbReference type="FunFam" id="3.30.70.100:FF:000001">
    <property type="entry name" value="ATPase copper transporting beta"/>
    <property type="match status" value="1"/>
</dbReference>
<evidence type="ECO:0000256" key="13">
    <source>
        <dbReference type="ARBA" id="ARBA00022967"/>
    </source>
</evidence>
<dbReference type="EMBL" id="FOUO01000001">
    <property type="protein sequence ID" value="SFM24791.1"/>
    <property type="molecule type" value="Genomic_DNA"/>
</dbReference>
<feature type="transmembrane region" description="Helical" evidence="18">
    <location>
        <begin position="275"/>
        <end position="294"/>
    </location>
</feature>
<dbReference type="InterPro" id="IPR023298">
    <property type="entry name" value="ATPase_P-typ_TM_dom_sf"/>
</dbReference>
<accession>A0A1I4PAJ8</accession>
<sequence>MTTSHTSAAGKDRGITLSIDGMGCASCVGRVDEALRNLPGVVDVQVNLATEQATVRGKEAVPPLDALRRAVEGAGYGLRQRTVVLDVTGMSCASCVSRVQQALEAVPGVESAAVNLATGQARVVLLDERLTEADLARAVQAAGYEAVPHRDDTESGDRERSRRARELRRLRRALILAAALTLPVVVLDMGAPLVPGLQAWLEQGIGTRGLHVLFFVLASVVQFGPGLRFYRKGWPALVRGAPDMNSLVMLGTSAAYGYSVVATFLPGVLPQGTVHVYYEAAMVIVTLILVGRYLEARARGATSEAIRRLMQLRPRTARVWRDGGWVELDLERVQPGDRIQVRPGERIPVDARVLEGESHVDESMITGEPLPVSKSAGDEVVGGTVNAQGGLTLEAARVGGDTVLAQIIRMVEAAQASRLPIQAVVDRVTRYFVPAVMAVAGVTFVVWLLFGPEPALTLALVNAVAVLIIACPCAMGLATPTSIMVGTGKGAQMGVLFRGGDALQALRDVDVVALDKTGTLTRGRPELTAVTPLGDQTEDRVLALAGALEARSEHPLARAVERGCRERGVTPPEAEGFEAVAGQGVKGRAQGQDLLLGSPRFLSAAGVDTQAAGETLQAVSDRGGTPLLLAVDGRLEAVLAVTDPPKDSAREAVQGLHRLGLRVVMVTGDNPRTARAVADELGIDQVRAGVLPEGKAQAVADLGADGAKVAFVGDGINDAPALAGAHVGIAIGSGTDVAMESASVVLMSEDLRNVVHAIALSRATLRNIRQNLFWAFAYNATLLPLAAGALYPAFGILLSPMFAAAAMSLSSVSVLANALRLKRFRPAAD</sequence>
<dbReference type="GO" id="GO:0005507">
    <property type="term" value="F:copper ion binding"/>
    <property type="evidence" value="ECO:0007669"/>
    <property type="project" value="InterPro"/>
</dbReference>
<dbReference type="Gene3D" id="2.70.150.10">
    <property type="entry name" value="Calcium-transporting ATPase, cytoplasmic transduction domain A"/>
    <property type="match status" value="1"/>
</dbReference>
<evidence type="ECO:0000313" key="21">
    <source>
        <dbReference type="Proteomes" id="UP000199556"/>
    </source>
</evidence>
<feature type="transmembrane region" description="Helical" evidence="18">
    <location>
        <begin position="772"/>
        <end position="791"/>
    </location>
</feature>
<dbReference type="InterPro" id="IPR006122">
    <property type="entry name" value="HMA_Cu_ion-bd"/>
</dbReference>
<feature type="transmembrane region" description="Helical" evidence="18">
    <location>
        <begin position="456"/>
        <end position="479"/>
    </location>
</feature>
<keyword evidence="17 18" id="KW-0472">Membrane</keyword>
<protein>
    <recommendedName>
        <fullName evidence="3">P-type Cu(+) transporter</fullName>
        <ecNumber evidence="3">7.2.2.8</ecNumber>
    </recommendedName>
</protein>